<dbReference type="GO" id="GO:0003677">
    <property type="term" value="F:DNA binding"/>
    <property type="evidence" value="ECO:0007669"/>
    <property type="project" value="UniProtKB-KW"/>
</dbReference>
<reference evidence="2" key="1">
    <citation type="journal article" date="2018" name="Int. J. Syst. Evol. Microbiol.">
        <title>Carboxylicivirga sediminis sp. nov., isolated from coastal sediment.</title>
        <authorList>
            <person name="Wang F.Q."/>
            <person name="Ren L.H."/>
            <person name="Zou R.J."/>
            <person name="Sun Y.Z."/>
            <person name="Liu X.J."/>
            <person name="Jiang F."/>
            <person name="Liu L.J."/>
        </authorList>
    </citation>
    <scope>NUCLEOTIDE SEQUENCE</scope>
    <source>
        <strain evidence="2">JR1</strain>
    </source>
</reference>
<feature type="domain" description="HTH LytTR-type" evidence="1">
    <location>
        <begin position="16"/>
        <end position="84"/>
    </location>
</feature>
<keyword evidence="3" id="KW-1185">Reference proteome</keyword>
<dbReference type="InterPro" id="IPR007492">
    <property type="entry name" value="LytTR_DNA-bd_dom"/>
</dbReference>
<dbReference type="Gene3D" id="2.40.50.1020">
    <property type="entry name" value="LytTr DNA-binding domain"/>
    <property type="match status" value="1"/>
</dbReference>
<dbReference type="EMBL" id="JAGTAR010000007">
    <property type="protein sequence ID" value="MBR8535109.1"/>
    <property type="molecule type" value="Genomic_DNA"/>
</dbReference>
<gene>
    <name evidence="2" type="ORF">KDU71_06035</name>
</gene>
<organism evidence="2 3">
    <name type="scientific">Carboxylicivirga sediminis</name>
    <dbReference type="NCBI Taxonomy" id="2006564"/>
    <lineage>
        <taxon>Bacteria</taxon>
        <taxon>Pseudomonadati</taxon>
        <taxon>Bacteroidota</taxon>
        <taxon>Bacteroidia</taxon>
        <taxon>Marinilabiliales</taxon>
        <taxon>Marinilabiliaceae</taxon>
        <taxon>Carboxylicivirga</taxon>
    </lineage>
</organism>
<accession>A0A941IX75</accession>
<evidence type="ECO:0000313" key="3">
    <source>
        <dbReference type="Proteomes" id="UP000679220"/>
    </source>
</evidence>
<comment type="caution">
    <text evidence="2">The sequence shown here is derived from an EMBL/GenBank/DDBJ whole genome shotgun (WGS) entry which is preliminary data.</text>
</comment>
<keyword evidence="2" id="KW-0238">DNA-binding</keyword>
<reference evidence="2" key="2">
    <citation type="submission" date="2021-04" db="EMBL/GenBank/DDBJ databases">
        <authorList>
            <person name="Zhang T."/>
            <person name="Zhang Y."/>
            <person name="Lu D."/>
            <person name="Zuo D."/>
            <person name="Du Z."/>
        </authorList>
    </citation>
    <scope>NUCLEOTIDE SEQUENCE</scope>
    <source>
        <strain evidence="2">JR1</strain>
    </source>
</reference>
<dbReference type="Pfam" id="PF04397">
    <property type="entry name" value="LytTR"/>
    <property type="match status" value="1"/>
</dbReference>
<dbReference type="AlphaFoldDB" id="A0A941IX75"/>
<evidence type="ECO:0000313" key="2">
    <source>
        <dbReference type="EMBL" id="MBR8535109.1"/>
    </source>
</evidence>
<evidence type="ECO:0000259" key="1">
    <source>
        <dbReference type="Pfam" id="PF04397"/>
    </source>
</evidence>
<protein>
    <submittedName>
        <fullName evidence="2">LytTR family transcriptional regulator DNA-binding domain-containing protein</fullName>
    </submittedName>
</protein>
<dbReference type="Proteomes" id="UP000679220">
    <property type="component" value="Unassembled WGS sequence"/>
</dbReference>
<proteinExistence type="predicted"/>
<name>A0A941IX75_9BACT</name>
<sequence length="86" mass="10334">MDNYVEIYYQIEGEQVRKELLRNSLKNLEEPLQQLPIRRCHRSYMINTSKVTIIKRLEKKQVAMLKGIQEPIPISKTYHSHFESFL</sequence>